<sequence>MAATAMIKTTTTASDSSSSGYHYDRQQLLRMYPGRPGPDIPNPIGIRVHRFPPPTAKQRPQQQQQQQSGEDFNAGDLGGAKGRGKGTGGKGGGAVGFDSAAGGKGLGKGKGREHVEDTAGGSSPRASDQDDGWQVVKPKQGNRDWGALRGGRTAAAAANEEEGKALPPWRRGAAATHHQGASGSRRDTSPVHSHGPEYHHRVDAAAAAGDLGHQHQHGPSKAPTITPSKKVPPKEENEHLKDPTKPTSGLTPPTPAAAVDPFTMALLRGASPEPPTNKDSSAGPFGPTVPQTSAAASMVKSTPAAAAEPSSSLFGDAPGSDSLFGPPLDHDGGPAFTEGPASSSGSRFARLFETLHADEPKTTPPATTAGVQSSSFPSAIPGPFSTTSAASPFAPVPGSGSSSLCGGLPSAAPAAAQAPSSIFGAPPVVPTGPDRQSSAPKVPTASSAQPAPASATQAQLQHALLQQLRAAPPATTAKVQQILERASSNASSQGGGGVPALLHQLQAQAQQKREQAEQQARAMAAAASQQQQQQAALVRLQQMQVQQQMKKLLQEQQQEARPAQYGGPSSTVSGMSALNRLISAGSSSSHHGAPPTGVHTPTSGSAPVGTPSPGLDVNALFWTYLDPHGHKQGPFSNAQMKTWHAANYFDADLPLAFSTSSAPTPGSRFAPLNRIFPPGSSPFIDAPRPVGVAAAPPRPSSSSASLGATSSTSPAQIRAPRVDIEKQGSSMSIASSVHSIGRTAGAAGVPVPPPPPPVQPPVQPPNARRPYEGAAGRSGKPTRHQQQQQQPPMVPSTSPPANGRRSISPEAAGSHSDRSRGRDSASESLRGLLGINASQSPQSASEKAHTGFSGSRPSGDDRSSVEAEQQQHNRQGSGSSRGGGRRVSPEAASSGDRPRTVYPRRPGDEKDKPKTVVAGKDVADPSSLHKGWLWSPSDEAAMRRKEAGGGAVAAPVPKKMSLKEIMANENDANNIKALMTGHNPAQPHKMKIPAAKKKSQKQLKKEAAAKNAGSS</sequence>
<feature type="compositionally biased region" description="Basic and acidic residues" evidence="2">
    <location>
        <begin position="184"/>
        <end position="203"/>
    </location>
</feature>
<feature type="compositionally biased region" description="Gly residues" evidence="2">
    <location>
        <begin position="76"/>
        <end position="95"/>
    </location>
</feature>
<feature type="compositionally biased region" description="Basic and acidic residues" evidence="2">
    <location>
        <begin position="905"/>
        <end position="914"/>
    </location>
</feature>
<feature type="region of interest" description="Disordered" evidence="2">
    <location>
        <begin position="555"/>
        <end position="574"/>
    </location>
</feature>
<feature type="compositionally biased region" description="Polar residues" evidence="2">
    <location>
        <begin position="364"/>
        <end position="377"/>
    </location>
</feature>
<organism evidence="4 5">
    <name type="scientific">Perkinsus olseni</name>
    <name type="common">Perkinsus atlanticus</name>
    <dbReference type="NCBI Taxonomy" id="32597"/>
    <lineage>
        <taxon>Eukaryota</taxon>
        <taxon>Sar</taxon>
        <taxon>Alveolata</taxon>
        <taxon>Perkinsozoa</taxon>
        <taxon>Perkinsea</taxon>
        <taxon>Perkinsida</taxon>
        <taxon>Perkinsidae</taxon>
        <taxon>Perkinsus</taxon>
    </lineage>
</organism>
<feature type="region of interest" description="Disordered" evidence="2">
    <location>
        <begin position="982"/>
        <end position="1015"/>
    </location>
</feature>
<dbReference type="AlphaFoldDB" id="A0A7J6LKN9"/>
<feature type="compositionally biased region" description="Basic and acidic residues" evidence="2">
    <location>
        <begin position="815"/>
        <end position="825"/>
    </location>
</feature>
<dbReference type="Pfam" id="PF02213">
    <property type="entry name" value="GYF"/>
    <property type="match status" value="1"/>
</dbReference>
<feature type="compositionally biased region" description="Low complexity" evidence="2">
    <location>
        <begin position="729"/>
        <end position="739"/>
    </location>
</feature>
<feature type="compositionally biased region" description="Polar residues" evidence="2">
    <location>
        <begin position="836"/>
        <end position="845"/>
    </location>
</feature>
<gene>
    <name evidence="4" type="ORF">FOZ61_004544</name>
</gene>
<feature type="domain" description="GYF" evidence="3">
    <location>
        <begin position="619"/>
        <end position="673"/>
    </location>
</feature>
<feature type="compositionally biased region" description="Low complexity" evidence="2">
    <location>
        <begin position="1"/>
        <end position="19"/>
    </location>
</feature>
<feature type="region of interest" description="Disordered" evidence="2">
    <location>
        <begin position="584"/>
        <end position="612"/>
    </location>
</feature>
<dbReference type="InterPro" id="IPR035445">
    <property type="entry name" value="GYF-like_dom_sf"/>
</dbReference>
<keyword evidence="1" id="KW-0175">Coiled coil</keyword>
<feature type="coiled-coil region" evidence="1">
    <location>
        <begin position="502"/>
        <end position="533"/>
    </location>
</feature>
<feature type="compositionally biased region" description="Low complexity" evidence="2">
    <location>
        <begin position="397"/>
        <end position="421"/>
    </location>
</feature>
<feature type="compositionally biased region" description="Basic and acidic residues" evidence="2">
    <location>
        <begin position="858"/>
        <end position="871"/>
    </location>
</feature>
<evidence type="ECO:0000259" key="3">
    <source>
        <dbReference type="PROSITE" id="PS50829"/>
    </source>
</evidence>
<comment type="caution">
    <text evidence="4">The sequence shown here is derived from an EMBL/GenBank/DDBJ whole genome shotgun (WGS) entry which is preliminary data.</text>
</comment>
<feature type="region of interest" description="Disordered" evidence="2">
    <location>
        <begin position="687"/>
        <end position="934"/>
    </location>
</feature>
<name>A0A7J6LKN9_PEROL</name>
<dbReference type="OrthoDB" id="445756at2759"/>
<proteinExistence type="predicted"/>
<dbReference type="EMBL" id="JABAHT010000259">
    <property type="protein sequence ID" value="KAF4659686.1"/>
    <property type="molecule type" value="Genomic_DNA"/>
</dbReference>
<dbReference type="PROSITE" id="PS50829">
    <property type="entry name" value="GYF"/>
    <property type="match status" value="1"/>
</dbReference>
<feature type="compositionally biased region" description="Low complexity" evidence="2">
    <location>
        <begin position="584"/>
        <end position="595"/>
    </location>
</feature>
<dbReference type="Proteomes" id="UP000570595">
    <property type="component" value="Unassembled WGS sequence"/>
</dbReference>
<feature type="compositionally biased region" description="Pro residues" evidence="2">
    <location>
        <begin position="750"/>
        <end position="764"/>
    </location>
</feature>
<evidence type="ECO:0000313" key="5">
    <source>
        <dbReference type="Proteomes" id="UP000570595"/>
    </source>
</evidence>
<protein>
    <recommendedName>
        <fullName evidence="3">GYF domain-containing protein</fullName>
    </recommendedName>
</protein>
<feature type="region of interest" description="Disordered" evidence="2">
    <location>
        <begin position="1"/>
        <end position="498"/>
    </location>
</feature>
<evidence type="ECO:0000256" key="2">
    <source>
        <dbReference type="SAM" id="MobiDB-lite"/>
    </source>
</evidence>
<evidence type="ECO:0000313" key="4">
    <source>
        <dbReference type="EMBL" id="KAF4659686.1"/>
    </source>
</evidence>
<feature type="compositionally biased region" description="Low complexity" evidence="2">
    <location>
        <begin position="301"/>
        <end position="312"/>
    </location>
</feature>
<dbReference type="SMART" id="SM00444">
    <property type="entry name" value="GYF"/>
    <property type="match status" value="1"/>
</dbReference>
<dbReference type="SUPFAM" id="SSF55277">
    <property type="entry name" value="GYF domain"/>
    <property type="match status" value="1"/>
</dbReference>
<feature type="compositionally biased region" description="Basic residues" evidence="2">
    <location>
        <begin position="988"/>
        <end position="1002"/>
    </location>
</feature>
<accession>A0A7J6LKN9</accession>
<feature type="compositionally biased region" description="Basic and acidic residues" evidence="2">
    <location>
        <begin position="232"/>
        <end position="244"/>
    </location>
</feature>
<dbReference type="Gene3D" id="3.30.1490.40">
    <property type="match status" value="1"/>
</dbReference>
<feature type="compositionally biased region" description="Low complexity" evidence="2">
    <location>
        <begin position="687"/>
        <end position="715"/>
    </location>
</feature>
<reference evidence="4 5" key="1">
    <citation type="submission" date="2020-04" db="EMBL/GenBank/DDBJ databases">
        <title>Perkinsus olseni comparative genomics.</title>
        <authorList>
            <person name="Bogema D.R."/>
        </authorList>
    </citation>
    <scope>NUCLEOTIDE SEQUENCE [LARGE SCALE GENOMIC DNA]</scope>
    <source>
        <strain evidence="4">ATCC PRA-179</strain>
    </source>
</reference>
<evidence type="ECO:0000256" key="1">
    <source>
        <dbReference type="SAM" id="Coils"/>
    </source>
</evidence>
<feature type="compositionally biased region" description="Low complexity" evidence="2">
    <location>
        <begin position="443"/>
        <end position="471"/>
    </location>
</feature>
<dbReference type="InterPro" id="IPR003169">
    <property type="entry name" value="GYF"/>
</dbReference>